<dbReference type="EMBL" id="BARS01024016">
    <property type="protein sequence ID" value="GAG02983.1"/>
    <property type="molecule type" value="Genomic_DNA"/>
</dbReference>
<comment type="subcellular location">
    <subcellularLocation>
        <location evidence="1">Cell membrane</location>
        <topology evidence="1">Multi-pass membrane protein</topology>
    </subcellularLocation>
</comment>
<keyword evidence="3" id="KW-0812">Transmembrane</keyword>
<dbReference type="Gene3D" id="3.30.450.20">
    <property type="entry name" value="PAS domain"/>
    <property type="match status" value="2"/>
</dbReference>
<reference evidence="7" key="1">
    <citation type="journal article" date="2014" name="Front. Microbiol.">
        <title>High frequency of phylogenetically diverse reductive dehalogenase-homologous genes in deep subseafloor sedimentary metagenomes.</title>
        <authorList>
            <person name="Kawai M."/>
            <person name="Futagami T."/>
            <person name="Toyoda A."/>
            <person name="Takaki Y."/>
            <person name="Nishi S."/>
            <person name="Hori S."/>
            <person name="Arai W."/>
            <person name="Tsubouchi T."/>
            <person name="Morono Y."/>
            <person name="Uchiyama I."/>
            <person name="Ito T."/>
            <person name="Fujiyama A."/>
            <person name="Inagaki F."/>
            <person name="Takami H."/>
        </authorList>
    </citation>
    <scope>NUCLEOTIDE SEQUENCE</scope>
    <source>
        <strain evidence="7">Expedition CK06-06</strain>
    </source>
</reference>
<evidence type="ECO:0000256" key="2">
    <source>
        <dbReference type="ARBA" id="ARBA00022475"/>
    </source>
</evidence>
<dbReference type="SMART" id="SM01049">
    <property type="entry name" value="Cache_2"/>
    <property type="match status" value="1"/>
</dbReference>
<evidence type="ECO:0000256" key="1">
    <source>
        <dbReference type="ARBA" id="ARBA00004651"/>
    </source>
</evidence>
<keyword evidence="5" id="KW-0472">Membrane</keyword>
<keyword evidence="4" id="KW-1133">Transmembrane helix</keyword>
<evidence type="ECO:0000259" key="6">
    <source>
        <dbReference type="SMART" id="SM01049"/>
    </source>
</evidence>
<dbReference type="Pfam" id="PF17200">
    <property type="entry name" value="sCache_2"/>
    <property type="match status" value="1"/>
</dbReference>
<proteinExistence type="predicted"/>
<name>X0URU1_9ZZZZ</name>
<keyword evidence="2" id="KW-1003">Cell membrane</keyword>
<evidence type="ECO:0000313" key="7">
    <source>
        <dbReference type="EMBL" id="GAG02983.1"/>
    </source>
</evidence>
<feature type="non-terminal residue" evidence="7">
    <location>
        <position position="1"/>
    </location>
</feature>
<comment type="caution">
    <text evidence="7">The sequence shown here is derived from an EMBL/GenBank/DDBJ whole genome shotgun (WGS) entry which is preliminary data.</text>
</comment>
<gene>
    <name evidence="7" type="ORF">S01H1_38177</name>
</gene>
<accession>X0URU1</accession>
<dbReference type="GO" id="GO:0005886">
    <property type="term" value="C:plasma membrane"/>
    <property type="evidence" value="ECO:0007669"/>
    <property type="project" value="UniProtKB-SubCell"/>
</dbReference>
<sequence length="268" mass="30385">FIGTNAWDYADANGKLVNQEIIKKLKEADNGIWVEYISKNSLKKAYAKKVEDSQGNEYFIACGYYPEISRDNVFNLVRRGYQYVKTSGKSATARDFSNPQNNEYRDGDLYLTMYNIEGKVIADGDNRELIGKNYIDEKDENGKLYVRELIEKAQSGGGWVNAKLNNSFKSFYVEKIDIGTENLVITSGLYPVSKKETVEILAKSAADHLKSNTLEVAFHDFTALDGKFVRGDLQVFALDASGICYAYGDDYDLIWKNLMRVQDDNKKL</sequence>
<evidence type="ECO:0000256" key="3">
    <source>
        <dbReference type="ARBA" id="ARBA00022692"/>
    </source>
</evidence>
<organism evidence="7">
    <name type="scientific">marine sediment metagenome</name>
    <dbReference type="NCBI Taxonomy" id="412755"/>
    <lineage>
        <taxon>unclassified sequences</taxon>
        <taxon>metagenomes</taxon>
        <taxon>ecological metagenomes</taxon>
    </lineage>
</organism>
<evidence type="ECO:0000256" key="5">
    <source>
        <dbReference type="ARBA" id="ARBA00023136"/>
    </source>
</evidence>
<feature type="non-terminal residue" evidence="7">
    <location>
        <position position="268"/>
    </location>
</feature>
<dbReference type="AlphaFoldDB" id="X0URU1"/>
<feature type="domain" description="Single Cache" evidence="6">
    <location>
        <begin position="70"/>
        <end position="147"/>
    </location>
</feature>
<evidence type="ECO:0000256" key="4">
    <source>
        <dbReference type="ARBA" id="ARBA00022989"/>
    </source>
</evidence>
<dbReference type="InterPro" id="IPR033480">
    <property type="entry name" value="sCache_2"/>
</dbReference>
<protein>
    <recommendedName>
        <fullName evidence="6">Single Cache domain-containing protein</fullName>
    </recommendedName>
</protein>